<proteinExistence type="predicted"/>
<evidence type="ECO:0000313" key="2">
    <source>
        <dbReference type="EMBL" id="KAH7445359.1"/>
    </source>
</evidence>
<keyword evidence="1" id="KW-0472">Membrane</keyword>
<keyword evidence="3" id="KW-1185">Reference proteome</keyword>
<sequence length="196" mass="21866">MRSVHNHYGGKFHEQSQRSMGVLQSNHNENINSEIFSGCSCLARGHFFCPFNLEDKEWNLWMQYKGGWQHIHLLHMFSEIITHGFDVGQWSANFLREPGQGSGLSGGVHPIIPHTRVGGGNHIKISKSFFFLSLSLFVFCGVCAGISMGEGCRAWSSAKGEEGTNYPNVMLWLRRGLKGGDSLIFRGRSFACRQGG</sequence>
<protein>
    <submittedName>
        <fullName evidence="2">Uncharacterized protein</fullName>
    </submittedName>
</protein>
<reference evidence="2" key="1">
    <citation type="submission" date="2021-08" db="EMBL/GenBank/DDBJ databases">
        <title>WGS assembly of Ceratopteris richardii.</title>
        <authorList>
            <person name="Marchant D.B."/>
            <person name="Chen G."/>
            <person name="Jenkins J."/>
            <person name="Shu S."/>
            <person name="Leebens-Mack J."/>
            <person name="Grimwood J."/>
            <person name="Schmutz J."/>
            <person name="Soltis P."/>
            <person name="Soltis D."/>
            <person name="Chen Z.-H."/>
        </authorList>
    </citation>
    <scope>NUCLEOTIDE SEQUENCE</scope>
    <source>
        <strain evidence="2">Whitten #5841</strain>
        <tissue evidence="2">Leaf</tissue>
    </source>
</reference>
<dbReference type="AlphaFoldDB" id="A0A8T2VLM8"/>
<keyword evidence="1" id="KW-0812">Transmembrane</keyword>
<dbReference type="EMBL" id="CM035406">
    <property type="protein sequence ID" value="KAH7445359.1"/>
    <property type="molecule type" value="Genomic_DNA"/>
</dbReference>
<comment type="caution">
    <text evidence="2">The sequence shown here is derived from an EMBL/GenBank/DDBJ whole genome shotgun (WGS) entry which is preliminary data.</text>
</comment>
<accession>A0A8T2VLM8</accession>
<evidence type="ECO:0000256" key="1">
    <source>
        <dbReference type="SAM" id="Phobius"/>
    </source>
</evidence>
<gene>
    <name evidence="2" type="ORF">KP509_01G004400</name>
</gene>
<feature type="transmembrane region" description="Helical" evidence="1">
    <location>
        <begin position="129"/>
        <end position="149"/>
    </location>
</feature>
<keyword evidence="1" id="KW-1133">Transmembrane helix</keyword>
<dbReference type="Proteomes" id="UP000825935">
    <property type="component" value="Chromosome 1"/>
</dbReference>
<evidence type="ECO:0000313" key="3">
    <source>
        <dbReference type="Proteomes" id="UP000825935"/>
    </source>
</evidence>
<name>A0A8T2VLM8_CERRI</name>
<organism evidence="2 3">
    <name type="scientific">Ceratopteris richardii</name>
    <name type="common">Triangle waterfern</name>
    <dbReference type="NCBI Taxonomy" id="49495"/>
    <lineage>
        <taxon>Eukaryota</taxon>
        <taxon>Viridiplantae</taxon>
        <taxon>Streptophyta</taxon>
        <taxon>Embryophyta</taxon>
        <taxon>Tracheophyta</taxon>
        <taxon>Polypodiopsida</taxon>
        <taxon>Polypodiidae</taxon>
        <taxon>Polypodiales</taxon>
        <taxon>Pteridineae</taxon>
        <taxon>Pteridaceae</taxon>
        <taxon>Parkerioideae</taxon>
        <taxon>Ceratopteris</taxon>
    </lineage>
</organism>